<comment type="caution">
    <text evidence="3">The sequence shown here is derived from an EMBL/GenBank/DDBJ whole genome shotgun (WGS) entry which is preliminary data.</text>
</comment>
<sequence length="178" mass="20295">MKIFKFIPLVAFFVFASCSTVRVVADYDKDANFNAYNSYAFFKPGIDKAKISDLDKKRILRAIDSEMSSKSMTKSETPTLLVSIFTKERERVDVYNNNFGYGWGWNPYWYGGYGGNSVSRSTEGSLYIDLIDAKSNELVWQGVGTANLVTNNMEKKEERIREIVQEILAEYPPGTMKK</sequence>
<dbReference type="Proteomes" id="UP000271339">
    <property type="component" value="Unassembled WGS sequence"/>
</dbReference>
<dbReference type="AlphaFoldDB" id="A0A3L9YIA7"/>
<gene>
    <name evidence="3" type="ORF">BXY75_2462</name>
</gene>
<dbReference type="PROSITE" id="PS51257">
    <property type="entry name" value="PROKAR_LIPOPROTEIN"/>
    <property type="match status" value="1"/>
</dbReference>
<evidence type="ECO:0000313" key="4">
    <source>
        <dbReference type="Proteomes" id="UP000271339"/>
    </source>
</evidence>
<keyword evidence="1" id="KW-0732">Signal</keyword>
<keyword evidence="4" id="KW-1185">Reference proteome</keyword>
<reference evidence="3 4" key="1">
    <citation type="submission" date="2018-10" db="EMBL/GenBank/DDBJ databases">
        <title>Genomic Encyclopedia of Archaeal and Bacterial Type Strains, Phase II (KMG-II): from individual species to whole genera.</title>
        <authorList>
            <person name="Goeker M."/>
        </authorList>
    </citation>
    <scope>NUCLEOTIDE SEQUENCE [LARGE SCALE GENOMIC DNA]</scope>
    <source>
        <strain evidence="3 4">DSM 23424</strain>
    </source>
</reference>
<evidence type="ECO:0000313" key="3">
    <source>
        <dbReference type="EMBL" id="RMA57658.1"/>
    </source>
</evidence>
<evidence type="ECO:0000259" key="2">
    <source>
        <dbReference type="Pfam" id="PF13590"/>
    </source>
</evidence>
<name>A0A3L9YIA7_9FLAO</name>
<organism evidence="3 4">
    <name type="scientific">Ulvibacter antarcticus</name>
    <dbReference type="NCBI Taxonomy" id="442714"/>
    <lineage>
        <taxon>Bacteria</taxon>
        <taxon>Pseudomonadati</taxon>
        <taxon>Bacteroidota</taxon>
        <taxon>Flavobacteriia</taxon>
        <taxon>Flavobacteriales</taxon>
        <taxon>Flavobacteriaceae</taxon>
        <taxon>Ulvibacter</taxon>
    </lineage>
</organism>
<evidence type="ECO:0000256" key="1">
    <source>
        <dbReference type="SAM" id="SignalP"/>
    </source>
</evidence>
<feature type="domain" description="DUF4136" evidence="2">
    <location>
        <begin position="23"/>
        <end position="173"/>
    </location>
</feature>
<dbReference type="OrthoDB" id="5432251at2"/>
<proteinExistence type="predicted"/>
<feature type="chain" id="PRO_5017936249" evidence="1">
    <location>
        <begin position="17"/>
        <end position="178"/>
    </location>
</feature>
<feature type="signal peptide" evidence="1">
    <location>
        <begin position="1"/>
        <end position="16"/>
    </location>
</feature>
<dbReference type="InterPro" id="IPR025411">
    <property type="entry name" value="DUF4136"/>
</dbReference>
<accession>A0A3L9YIA7</accession>
<protein>
    <submittedName>
        <fullName evidence="3">Uncharacterized protein DUF4136</fullName>
    </submittedName>
</protein>
<dbReference type="EMBL" id="REFC01000014">
    <property type="protein sequence ID" value="RMA57658.1"/>
    <property type="molecule type" value="Genomic_DNA"/>
</dbReference>
<dbReference type="Pfam" id="PF13590">
    <property type="entry name" value="DUF4136"/>
    <property type="match status" value="1"/>
</dbReference>
<dbReference type="Gene3D" id="3.30.160.670">
    <property type="match status" value="1"/>
</dbReference>
<dbReference type="RefSeq" id="WP_121908023.1">
    <property type="nucleotide sequence ID" value="NZ_REFC01000014.1"/>
</dbReference>